<feature type="transmembrane region" description="Helical" evidence="1">
    <location>
        <begin position="42"/>
        <end position="61"/>
    </location>
</feature>
<proteinExistence type="predicted"/>
<reference evidence="2 3" key="1">
    <citation type="submission" date="2018-06" db="EMBL/GenBank/DDBJ databases">
        <title>Genome conservation of Clostridium tetani.</title>
        <authorList>
            <person name="Bruggemann H."/>
            <person name="Popoff M.R."/>
        </authorList>
    </citation>
    <scope>NUCLEOTIDE SEQUENCE [LARGE SCALE GENOMIC DNA]</scope>
    <source>
        <strain evidence="2 3">2017.061</strain>
    </source>
</reference>
<keyword evidence="1" id="KW-0812">Transmembrane</keyword>
<gene>
    <name evidence="2" type="ORF">DP130_13700</name>
</gene>
<sequence>MRILQEVIFIIKDVFGKFGFKGFITGIILCFILDLLGVKNMILRISFVVAIILIIYGGIFFKNKIKDY</sequence>
<keyword evidence="1" id="KW-1133">Transmembrane helix</keyword>
<comment type="caution">
    <text evidence="2">The sequence shown here is derived from an EMBL/GenBank/DDBJ whole genome shotgun (WGS) entry which is preliminary data.</text>
</comment>
<evidence type="ECO:0000313" key="3">
    <source>
        <dbReference type="Proteomes" id="UP000290921"/>
    </source>
</evidence>
<accession>A0A4V1LEB9</accession>
<dbReference type="AlphaFoldDB" id="A0A4V1LEB9"/>
<feature type="transmembrane region" description="Helical" evidence="1">
    <location>
        <begin position="18"/>
        <end position="36"/>
    </location>
</feature>
<name>A0A4V1LEB9_CLOTA</name>
<dbReference type="RefSeq" id="WP_317818483.1">
    <property type="nucleotide sequence ID" value="NZ_AP026812.1"/>
</dbReference>
<keyword evidence="1" id="KW-0472">Membrane</keyword>
<dbReference type="EMBL" id="QMAP01000021">
    <property type="protein sequence ID" value="RXI44071.1"/>
    <property type="molecule type" value="Genomic_DNA"/>
</dbReference>
<protein>
    <submittedName>
        <fullName evidence="2">Uncharacterized protein</fullName>
    </submittedName>
</protein>
<organism evidence="2 3">
    <name type="scientific">Clostridium tetani</name>
    <dbReference type="NCBI Taxonomy" id="1513"/>
    <lineage>
        <taxon>Bacteria</taxon>
        <taxon>Bacillati</taxon>
        <taxon>Bacillota</taxon>
        <taxon>Clostridia</taxon>
        <taxon>Eubacteriales</taxon>
        <taxon>Clostridiaceae</taxon>
        <taxon>Clostridium</taxon>
    </lineage>
</organism>
<evidence type="ECO:0000256" key="1">
    <source>
        <dbReference type="SAM" id="Phobius"/>
    </source>
</evidence>
<evidence type="ECO:0000313" key="2">
    <source>
        <dbReference type="EMBL" id="RXI44071.1"/>
    </source>
</evidence>
<dbReference type="Proteomes" id="UP000290921">
    <property type="component" value="Unassembled WGS sequence"/>
</dbReference>